<reference evidence="6" key="1">
    <citation type="submission" date="2021-02" db="EMBL/GenBank/DDBJ databases">
        <title>Rhodobacter shimadae sp. nov., an aerobic anoxygenic phototrophic bacterium isolated from a hot spring.</title>
        <authorList>
            <person name="Muramatsu S."/>
            <person name="Haruta S."/>
            <person name="Hirose S."/>
            <person name="Hanada S."/>
        </authorList>
    </citation>
    <scope>NUCLEOTIDE SEQUENCE</scope>
    <source>
        <strain evidence="6">N10</strain>
    </source>
</reference>
<keyword evidence="5" id="KW-0325">Glycoprotein</keyword>
<dbReference type="InterPro" id="IPR029058">
    <property type="entry name" value="AB_hydrolase_fold"/>
</dbReference>
<evidence type="ECO:0000256" key="2">
    <source>
        <dbReference type="ARBA" id="ARBA00022670"/>
    </source>
</evidence>
<dbReference type="SUPFAM" id="SSF53474">
    <property type="entry name" value="alpha/beta-Hydrolases"/>
    <property type="match status" value="1"/>
</dbReference>
<sequence length="461" mass="49834">MLAGWSSAPSAQDLPAYTAKAGLLNTGVDPERPEAEMFHVAYTLDGADPATRPVTFLWNGGPGGASIFLHIAAIGPKTIATAGDGTFPPVPARLETNPDSWIAFTDLVFIDPVGTGYSRTLPGPDGAPRDPTPFYNTMGDLDSIAQFIRQWLTVNNRWGSPKAIAGESYGGMRVAALTRILAEKYAINLNRAVMISPELNVDADFDSYSLLFPMAQIPTQAAIAAVQGRGVFGKDAEGRKAAEDYALTEYLTGLAALGRMPPEEQTAFYARMSEVIGIEPALLARNNGRIDQLLFAGSLLADRGLVLDRYDGSQASDNPRPQDASIGVLDRSLTVLSGILLSPLMDYLRTDLGFVIDRPYEPLNLTVNSAFDRTSSVGTPDDVGIALAQNLDLKVLVVHGAYDTVTPYFMSRFVLEQATRAKGARERLFFGTYEGGHMFYLRTGSRAEFARDVRGFYETAP</sequence>
<dbReference type="AlphaFoldDB" id="A0A8G1EEV7"/>
<dbReference type="KEGG" id="nsm:JO391_00110"/>
<evidence type="ECO:0000256" key="3">
    <source>
        <dbReference type="ARBA" id="ARBA00022729"/>
    </source>
</evidence>
<dbReference type="GO" id="GO:0004185">
    <property type="term" value="F:serine-type carboxypeptidase activity"/>
    <property type="evidence" value="ECO:0007669"/>
    <property type="project" value="InterPro"/>
</dbReference>
<dbReference type="Proteomes" id="UP000826300">
    <property type="component" value="Chromosome"/>
</dbReference>
<organism evidence="6 7">
    <name type="scientific">Neotabrizicola shimadae</name>
    <dbReference type="NCBI Taxonomy" id="2807096"/>
    <lineage>
        <taxon>Bacteria</taxon>
        <taxon>Pseudomonadati</taxon>
        <taxon>Pseudomonadota</taxon>
        <taxon>Alphaproteobacteria</taxon>
        <taxon>Rhodobacterales</taxon>
        <taxon>Paracoccaceae</taxon>
        <taxon>Neotabrizicola</taxon>
    </lineage>
</organism>
<dbReference type="Pfam" id="PF00450">
    <property type="entry name" value="Peptidase_S10"/>
    <property type="match status" value="1"/>
</dbReference>
<evidence type="ECO:0000256" key="4">
    <source>
        <dbReference type="ARBA" id="ARBA00022801"/>
    </source>
</evidence>
<keyword evidence="2" id="KW-0645">Protease</keyword>
<evidence type="ECO:0000313" key="7">
    <source>
        <dbReference type="Proteomes" id="UP000826300"/>
    </source>
</evidence>
<proteinExistence type="predicted"/>
<protein>
    <submittedName>
        <fullName evidence="6">Peptidase S10</fullName>
    </submittedName>
</protein>
<evidence type="ECO:0000313" key="6">
    <source>
        <dbReference type="EMBL" id="QYZ71788.1"/>
    </source>
</evidence>
<evidence type="ECO:0000256" key="1">
    <source>
        <dbReference type="ARBA" id="ARBA00022645"/>
    </source>
</evidence>
<keyword evidence="3" id="KW-0732">Signal</keyword>
<dbReference type="PANTHER" id="PTHR11802:SF3">
    <property type="entry name" value="RETINOID-INDUCIBLE SERINE CARBOXYPEPTIDASE"/>
    <property type="match status" value="1"/>
</dbReference>
<keyword evidence="1" id="KW-0121">Carboxypeptidase</keyword>
<dbReference type="GO" id="GO:0006508">
    <property type="term" value="P:proteolysis"/>
    <property type="evidence" value="ECO:0007669"/>
    <property type="project" value="UniProtKB-KW"/>
</dbReference>
<dbReference type="Gene3D" id="3.40.50.1820">
    <property type="entry name" value="alpha/beta hydrolase"/>
    <property type="match status" value="1"/>
</dbReference>
<evidence type="ECO:0000256" key="5">
    <source>
        <dbReference type="ARBA" id="ARBA00023180"/>
    </source>
</evidence>
<keyword evidence="7" id="KW-1185">Reference proteome</keyword>
<accession>A0A8G1EEV7</accession>
<dbReference type="PANTHER" id="PTHR11802">
    <property type="entry name" value="SERINE PROTEASE FAMILY S10 SERINE CARBOXYPEPTIDASE"/>
    <property type="match status" value="1"/>
</dbReference>
<dbReference type="InterPro" id="IPR001563">
    <property type="entry name" value="Peptidase_S10"/>
</dbReference>
<gene>
    <name evidence="6" type="ORF">JO391_00110</name>
</gene>
<dbReference type="EMBL" id="CP069370">
    <property type="protein sequence ID" value="QYZ71788.1"/>
    <property type="molecule type" value="Genomic_DNA"/>
</dbReference>
<keyword evidence="4" id="KW-0378">Hydrolase</keyword>
<name>A0A8G1EEV7_9RHOB</name>